<gene>
    <name evidence="2" type="ORF">BPOR_0095g00040</name>
</gene>
<dbReference type="AlphaFoldDB" id="A0A4Z1KZD3"/>
<dbReference type="Proteomes" id="UP000297280">
    <property type="component" value="Unassembled WGS sequence"/>
</dbReference>
<evidence type="ECO:0000313" key="3">
    <source>
        <dbReference type="Proteomes" id="UP000297280"/>
    </source>
</evidence>
<name>A0A4Z1KZD3_9HELO</name>
<feature type="compositionally biased region" description="Polar residues" evidence="1">
    <location>
        <begin position="22"/>
        <end position="35"/>
    </location>
</feature>
<feature type="region of interest" description="Disordered" evidence="1">
    <location>
        <begin position="92"/>
        <end position="162"/>
    </location>
</feature>
<accession>A0A4Z1KZD3</accession>
<protein>
    <submittedName>
        <fullName evidence="2">Uncharacterized protein</fullName>
    </submittedName>
</protein>
<feature type="compositionally biased region" description="Low complexity" evidence="1">
    <location>
        <begin position="128"/>
        <end position="142"/>
    </location>
</feature>
<reference evidence="2 3" key="1">
    <citation type="submission" date="2017-12" db="EMBL/GenBank/DDBJ databases">
        <title>Comparative genomics of Botrytis spp.</title>
        <authorList>
            <person name="Valero-Jimenez C.A."/>
            <person name="Tapia P."/>
            <person name="Veloso J."/>
            <person name="Silva-Moreno E."/>
            <person name="Staats M."/>
            <person name="Valdes J.H."/>
            <person name="Van Kan J.A.L."/>
        </authorList>
    </citation>
    <scope>NUCLEOTIDE SEQUENCE [LARGE SCALE GENOMIC DNA]</scope>
    <source>
        <strain evidence="2 3">MUCL3349</strain>
    </source>
</reference>
<evidence type="ECO:0000256" key="1">
    <source>
        <dbReference type="SAM" id="MobiDB-lite"/>
    </source>
</evidence>
<dbReference type="EMBL" id="PQXO01000095">
    <property type="protein sequence ID" value="TGO89743.1"/>
    <property type="molecule type" value="Genomic_DNA"/>
</dbReference>
<feature type="region of interest" description="Disordered" evidence="1">
    <location>
        <begin position="1"/>
        <end position="51"/>
    </location>
</feature>
<organism evidence="2 3">
    <name type="scientific">Botrytis porri</name>
    <dbReference type="NCBI Taxonomy" id="87229"/>
    <lineage>
        <taxon>Eukaryota</taxon>
        <taxon>Fungi</taxon>
        <taxon>Dikarya</taxon>
        <taxon>Ascomycota</taxon>
        <taxon>Pezizomycotina</taxon>
        <taxon>Leotiomycetes</taxon>
        <taxon>Helotiales</taxon>
        <taxon>Sclerotiniaceae</taxon>
        <taxon>Botrytis</taxon>
    </lineage>
</organism>
<sequence>MSSRLLTSPMDVRRSKSHRTSHSANYPATQSTETSSLHEKPLPAPPKTSTGVLRRLIPRRQDSIALPRVVEGLTRGIEKVRRHSLRAGEEIVGLGLKSPSTPPPPPTTTTTTDSEITPRPRSTSTYKSRPTTFPTTSPRFSSQLKPHQTPEKHGEEDVDPYGNEEPELCIAVEMTITPVRVRIVYIGCRGLDS</sequence>
<feature type="compositionally biased region" description="Low complexity" evidence="1">
    <location>
        <begin position="108"/>
        <end position="120"/>
    </location>
</feature>
<comment type="caution">
    <text evidence="2">The sequence shown here is derived from an EMBL/GenBank/DDBJ whole genome shotgun (WGS) entry which is preliminary data.</text>
</comment>
<keyword evidence="3" id="KW-1185">Reference proteome</keyword>
<evidence type="ECO:0000313" key="2">
    <source>
        <dbReference type="EMBL" id="TGO89743.1"/>
    </source>
</evidence>
<proteinExistence type="predicted"/>